<name>A0A7J0E478_9ERIC</name>
<protein>
    <submittedName>
        <fullName evidence="1">Uncharacterized protein</fullName>
    </submittedName>
</protein>
<keyword evidence="2" id="KW-1185">Reference proteome</keyword>
<reference evidence="1 2" key="1">
    <citation type="submission" date="2019-07" db="EMBL/GenBank/DDBJ databases">
        <title>De Novo Assembly of kiwifruit Actinidia rufa.</title>
        <authorList>
            <person name="Sugita-Konishi S."/>
            <person name="Sato K."/>
            <person name="Mori E."/>
            <person name="Abe Y."/>
            <person name="Kisaki G."/>
            <person name="Hamano K."/>
            <person name="Suezawa K."/>
            <person name="Otani M."/>
            <person name="Fukuda T."/>
            <person name="Manabe T."/>
            <person name="Gomi K."/>
            <person name="Tabuchi M."/>
            <person name="Akimitsu K."/>
            <person name="Kataoka I."/>
        </authorList>
    </citation>
    <scope>NUCLEOTIDE SEQUENCE [LARGE SCALE GENOMIC DNA]</scope>
    <source>
        <strain evidence="2">cv. Fuchu</strain>
    </source>
</reference>
<evidence type="ECO:0000313" key="2">
    <source>
        <dbReference type="Proteomes" id="UP000585474"/>
    </source>
</evidence>
<dbReference type="Proteomes" id="UP000585474">
    <property type="component" value="Unassembled WGS sequence"/>
</dbReference>
<dbReference type="EMBL" id="BJWL01000001">
    <property type="protein sequence ID" value="GFY81175.1"/>
    <property type="molecule type" value="Genomic_DNA"/>
</dbReference>
<accession>A0A7J0E478</accession>
<gene>
    <name evidence="1" type="ORF">Acr_01g0009840</name>
</gene>
<organism evidence="1 2">
    <name type="scientific">Actinidia rufa</name>
    <dbReference type="NCBI Taxonomy" id="165716"/>
    <lineage>
        <taxon>Eukaryota</taxon>
        <taxon>Viridiplantae</taxon>
        <taxon>Streptophyta</taxon>
        <taxon>Embryophyta</taxon>
        <taxon>Tracheophyta</taxon>
        <taxon>Spermatophyta</taxon>
        <taxon>Magnoliopsida</taxon>
        <taxon>eudicotyledons</taxon>
        <taxon>Gunneridae</taxon>
        <taxon>Pentapetalae</taxon>
        <taxon>asterids</taxon>
        <taxon>Ericales</taxon>
        <taxon>Actinidiaceae</taxon>
        <taxon>Actinidia</taxon>
    </lineage>
</organism>
<dbReference type="AlphaFoldDB" id="A0A7J0E478"/>
<proteinExistence type="predicted"/>
<sequence length="63" mass="6862">MPTIDALITKPHSRGRIMAAPVDVGGGAAVKRLRRGGQEGHDLVVMVFKLLEHHFLDLEFEAG</sequence>
<evidence type="ECO:0000313" key="1">
    <source>
        <dbReference type="EMBL" id="GFY81175.1"/>
    </source>
</evidence>
<comment type="caution">
    <text evidence="1">The sequence shown here is derived from an EMBL/GenBank/DDBJ whole genome shotgun (WGS) entry which is preliminary data.</text>
</comment>